<organism evidence="2 3">
    <name type="scientific">Dufourea novaeangliae</name>
    <name type="common">Sweat bee</name>
    <dbReference type="NCBI Taxonomy" id="178035"/>
    <lineage>
        <taxon>Eukaryota</taxon>
        <taxon>Metazoa</taxon>
        <taxon>Ecdysozoa</taxon>
        <taxon>Arthropoda</taxon>
        <taxon>Hexapoda</taxon>
        <taxon>Insecta</taxon>
        <taxon>Pterygota</taxon>
        <taxon>Neoptera</taxon>
        <taxon>Endopterygota</taxon>
        <taxon>Hymenoptera</taxon>
        <taxon>Apocrita</taxon>
        <taxon>Aculeata</taxon>
        <taxon>Apoidea</taxon>
        <taxon>Anthophila</taxon>
        <taxon>Halictidae</taxon>
        <taxon>Rophitinae</taxon>
        <taxon>Dufourea</taxon>
    </lineage>
</organism>
<gene>
    <name evidence="2" type="ORF">WN55_05449</name>
</gene>
<feature type="region of interest" description="Disordered" evidence="1">
    <location>
        <begin position="59"/>
        <end position="89"/>
    </location>
</feature>
<feature type="compositionally biased region" description="Low complexity" evidence="1">
    <location>
        <begin position="393"/>
        <end position="418"/>
    </location>
</feature>
<sequence length="522" mass="53429">MIEEMKGTNVYGAGGFGSPSTGAEGGGRPGPLAASSIDRENAAVDRQAAVFSITIGEEASGAGTSPAPASGVWSGVPDAAPGPSGSTGVPRELLPIVRLRRHPSGLSRWPSTASVDACVTLSDDESDSSSTVSAASVRSDVVGPGAVAGRKRGRSPTAGEYVGLAEAKKRLLELTLQERQLEEEAAVVAAEMRHAPTADLGAVILEKVAIIQKVDGTSHNRKGTFVRSLREAALHIKHAAAEQAKRTVGSEREAELERELRELPARLSATEALSRVRDDGAVGDAMGAAAPDASIMPPPNPPVPASAYARRYGRVVAADLAPPSPPRVEHEVPPCAPGGVGSPSTDAEGSSRPSSPASLSDDRVDAVVDHQATAVGLATGEEVSGAGTMSAPASISGRRGRGVRAAASGAPRSGGSRAPQPSVRLQRQRVGRLGGVDVHGVGGVGLFRRRRPGRSDRGDDGEPNALASPMAALVPRTRAVRLPASGARRALASRGSSLLRGFCNSGRPLRPPFNAQLRTGTD</sequence>
<dbReference type="EMBL" id="KQ434791">
    <property type="protein sequence ID" value="KZC05419.1"/>
    <property type="molecule type" value="Genomic_DNA"/>
</dbReference>
<evidence type="ECO:0000256" key="1">
    <source>
        <dbReference type="SAM" id="MobiDB-lite"/>
    </source>
</evidence>
<feature type="compositionally biased region" description="Low complexity" evidence="1">
    <location>
        <begin position="59"/>
        <end position="71"/>
    </location>
</feature>
<dbReference type="STRING" id="178035.A0A154P0G9"/>
<dbReference type="AlphaFoldDB" id="A0A154P0G9"/>
<proteinExistence type="predicted"/>
<feature type="region of interest" description="Disordered" evidence="1">
    <location>
        <begin position="444"/>
        <end position="467"/>
    </location>
</feature>
<reference evidence="2 3" key="1">
    <citation type="submission" date="2015-07" db="EMBL/GenBank/DDBJ databases">
        <title>The genome of Dufourea novaeangliae.</title>
        <authorList>
            <person name="Pan H."/>
            <person name="Kapheim K."/>
        </authorList>
    </citation>
    <scope>NUCLEOTIDE SEQUENCE [LARGE SCALE GENOMIC DNA]</scope>
    <source>
        <strain evidence="2">0120121106</strain>
        <tissue evidence="2">Whole body</tissue>
    </source>
</reference>
<feature type="region of interest" description="Disordered" evidence="1">
    <location>
        <begin position="1"/>
        <end position="40"/>
    </location>
</feature>
<feature type="region of interest" description="Disordered" evidence="1">
    <location>
        <begin position="503"/>
        <end position="522"/>
    </location>
</feature>
<keyword evidence="3" id="KW-1185">Reference proteome</keyword>
<feature type="region of interest" description="Disordered" evidence="1">
    <location>
        <begin position="378"/>
        <end position="423"/>
    </location>
</feature>
<feature type="region of interest" description="Disordered" evidence="1">
    <location>
        <begin position="320"/>
        <end position="363"/>
    </location>
</feature>
<dbReference type="Proteomes" id="UP000076502">
    <property type="component" value="Unassembled WGS sequence"/>
</dbReference>
<evidence type="ECO:0000313" key="2">
    <source>
        <dbReference type="EMBL" id="KZC05419.1"/>
    </source>
</evidence>
<name>A0A154P0G9_DUFNO</name>
<feature type="compositionally biased region" description="Low complexity" evidence="1">
    <location>
        <begin position="350"/>
        <end position="359"/>
    </location>
</feature>
<accession>A0A154P0G9</accession>
<protein>
    <submittedName>
        <fullName evidence="2">Uncharacterized protein</fullName>
    </submittedName>
</protein>
<evidence type="ECO:0000313" key="3">
    <source>
        <dbReference type="Proteomes" id="UP000076502"/>
    </source>
</evidence>
<feature type="compositionally biased region" description="Gly residues" evidence="1">
    <location>
        <begin position="12"/>
        <end position="29"/>
    </location>
</feature>